<dbReference type="SUPFAM" id="SSF51445">
    <property type="entry name" value="(Trans)glycosidases"/>
    <property type="match status" value="1"/>
</dbReference>
<dbReference type="InterPro" id="IPR017853">
    <property type="entry name" value="GH"/>
</dbReference>
<feature type="region of interest" description="Disordered" evidence="10">
    <location>
        <begin position="33"/>
        <end position="107"/>
    </location>
</feature>
<dbReference type="PANTHER" id="PTHR31490">
    <property type="entry name" value="GLYCOSYL HYDROLASE"/>
    <property type="match status" value="1"/>
</dbReference>
<evidence type="ECO:0000256" key="1">
    <source>
        <dbReference type="ARBA" id="ARBA00000681"/>
    </source>
</evidence>
<keyword evidence="8 9" id="KW-0624">Polysaccharide degradation</keyword>
<evidence type="ECO:0000256" key="2">
    <source>
        <dbReference type="ARBA" id="ARBA00007495"/>
    </source>
</evidence>
<dbReference type="Pfam" id="PF00331">
    <property type="entry name" value="Glyco_hydro_10"/>
    <property type="match status" value="1"/>
</dbReference>
<keyword evidence="6 9" id="KW-0119">Carbohydrate metabolism</keyword>
<dbReference type="EMBL" id="SOAN01000001">
    <property type="protein sequence ID" value="TDS87730.1"/>
    <property type="molecule type" value="Genomic_DNA"/>
</dbReference>
<evidence type="ECO:0000313" key="13">
    <source>
        <dbReference type="EMBL" id="TDS87730.1"/>
    </source>
</evidence>
<keyword evidence="7 9" id="KW-0326">Glycosidase</keyword>
<evidence type="ECO:0000259" key="12">
    <source>
        <dbReference type="PROSITE" id="PS51760"/>
    </source>
</evidence>
<feature type="signal peptide" evidence="11">
    <location>
        <begin position="1"/>
        <end position="28"/>
    </location>
</feature>
<organism evidence="13 14">
    <name type="scientific">Nesterenkonia aurantiaca</name>
    <dbReference type="NCBI Taxonomy" id="1436010"/>
    <lineage>
        <taxon>Bacteria</taxon>
        <taxon>Bacillati</taxon>
        <taxon>Actinomycetota</taxon>
        <taxon>Actinomycetes</taxon>
        <taxon>Micrococcales</taxon>
        <taxon>Micrococcaceae</taxon>
        <taxon>Nesterenkonia</taxon>
    </lineage>
</organism>
<feature type="compositionally biased region" description="Basic and acidic residues" evidence="10">
    <location>
        <begin position="49"/>
        <end position="63"/>
    </location>
</feature>
<accession>A0A4R7G894</accession>
<evidence type="ECO:0000256" key="7">
    <source>
        <dbReference type="ARBA" id="ARBA00023295"/>
    </source>
</evidence>
<gene>
    <name evidence="13" type="ORF">EV640_101524</name>
</gene>
<dbReference type="PRINTS" id="PR00134">
    <property type="entry name" value="GLHYDRLASE10"/>
</dbReference>
<dbReference type="InterPro" id="IPR044846">
    <property type="entry name" value="GH10"/>
</dbReference>
<feature type="chain" id="PRO_5039082074" description="Beta-xylanase" evidence="11">
    <location>
        <begin position="29"/>
        <end position="477"/>
    </location>
</feature>
<comment type="catalytic activity">
    <reaction evidence="1 9">
        <text>Endohydrolysis of (1-&gt;4)-beta-D-xylosidic linkages in xylans.</text>
        <dbReference type="EC" id="3.2.1.8"/>
    </reaction>
</comment>
<dbReference type="EC" id="3.2.1.8" evidence="9"/>
<dbReference type="GO" id="GO:0045493">
    <property type="term" value="P:xylan catabolic process"/>
    <property type="evidence" value="ECO:0007669"/>
    <property type="project" value="UniProtKB-KW"/>
</dbReference>
<comment type="similarity">
    <text evidence="2 9">Belongs to the glycosyl hydrolase 10 (cellulase F) family.</text>
</comment>
<name>A0A4R7G894_9MICC</name>
<dbReference type="SMART" id="SM00633">
    <property type="entry name" value="Glyco_10"/>
    <property type="match status" value="1"/>
</dbReference>
<dbReference type="RefSeq" id="WP_243832197.1">
    <property type="nucleotide sequence ID" value="NZ_JBIMET010000006.1"/>
</dbReference>
<keyword evidence="5 9" id="KW-0378">Hydrolase</keyword>
<dbReference type="AlphaFoldDB" id="A0A4R7G894"/>
<evidence type="ECO:0000256" key="11">
    <source>
        <dbReference type="SAM" id="SignalP"/>
    </source>
</evidence>
<reference evidence="13 14" key="1">
    <citation type="submission" date="2019-03" db="EMBL/GenBank/DDBJ databases">
        <title>Genomic Encyclopedia of Type Strains, Phase III (KMG-III): the genomes of soil and plant-associated and newly described type strains.</title>
        <authorList>
            <person name="Whitman W."/>
        </authorList>
    </citation>
    <scope>NUCLEOTIDE SEQUENCE [LARGE SCALE GENOMIC DNA]</scope>
    <source>
        <strain evidence="13 14">DSM 27373</strain>
    </source>
</reference>
<evidence type="ECO:0000313" key="14">
    <source>
        <dbReference type="Proteomes" id="UP000294506"/>
    </source>
</evidence>
<dbReference type="Proteomes" id="UP000294506">
    <property type="component" value="Unassembled WGS sequence"/>
</dbReference>
<evidence type="ECO:0000256" key="5">
    <source>
        <dbReference type="ARBA" id="ARBA00022801"/>
    </source>
</evidence>
<evidence type="ECO:0000256" key="4">
    <source>
        <dbReference type="ARBA" id="ARBA00022729"/>
    </source>
</evidence>
<dbReference type="GO" id="GO:0031176">
    <property type="term" value="F:endo-1,4-beta-xylanase activity"/>
    <property type="evidence" value="ECO:0007669"/>
    <property type="project" value="UniProtKB-EC"/>
</dbReference>
<keyword evidence="4 11" id="KW-0732">Signal</keyword>
<dbReference type="Gene3D" id="3.20.20.80">
    <property type="entry name" value="Glycosidases"/>
    <property type="match status" value="1"/>
</dbReference>
<evidence type="ECO:0000256" key="6">
    <source>
        <dbReference type="ARBA" id="ARBA00023277"/>
    </source>
</evidence>
<keyword evidence="3 13" id="KW-0858">Xylan degradation</keyword>
<evidence type="ECO:0000256" key="3">
    <source>
        <dbReference type="ARBA" id="ARBA00022651"/>
    </source>
</evidence>
<feature type="compositionally biased region" description="Gly residues" evidence="10">
    <location>
        <begin position="85"/>
        <end position="96"/>
    </location>
</feature>
<feature type="domain" description="GH10" evidence="12">
    <location>
        <begin position="143"/>
        <end position="448"/>
    </location>
</feature>
<keyword evidence="14" id="KW-1185">Reference proteome</keyword>
<comment type="caution">
    <text evidence="13">The sequence shown here is derived from an EMBL/GenBank/DDBJ whole genome shotgun (WGS) entry which is preliminary data.</text>
</comment>
<protein>
    <recommendedName>
        <fullName evidence="9">Beta-xylanase</fullName>
        <ecNumber evidence="9">3.2.1.8</ecNumber>
    </recommendedName>
</protein>
<dbReference type="PANTHER" id="PTHR31490:SF88">
    <property type="entry name" value="BETA-XYLANASE"/>
    <property type="match status" value="1"/>
</dbReference>
<evidence type="ECO:0000256" key="10">
    <source>
        <dbReference type="SAM" id="MobiDB-lite"/>
    </source>
</evidence>
<evidence type="ECO:0000256" key="9">
    <source>
        <dbReference type="RuleBase" id="RU361174"/>
    </source>
</evidence>
<proteinExistence type="inferred from homology"/>
<evidence type="ECO:0000256" key="8">
    <source>
        <dbReference type="ARBA" id="ARBA00023326"/>
    </source>
</evidence>
<sequence length="477" mass="52153">MFTRSNRRTLAAAVVCAGALALGTPAMAGAVPAHQASSQTADEGIAAKAADKQGQKSQGRPDHAGQPGKPDHAGQPGPPDHAKGNGKGPGHGGGTDAPGQTQCQFTPEGGAVEGAWERDSLAGVAPEDLRIGNIAAGGGHHSDADYPDPFPSDPEYRDHVAQEYSSVTHENYLKWEFVQPEQGVYDFEQADAVVAFAEVNGMDLRGHALSWHSQNPDWLEEGDFSEAELREILEDHVRTVVSRYAGCIDQWDVANEIFQDDEAASIRDSENIWIRELGPEILDDIFTWAHEEDPDALLFYNDYNVDGLNAKADRYYDLISEQLERGVPVHGFGAQTHLSMQYGFDDSYQENLQRFDDLGIHTAVTEIDVRGEVDENDMMSPEDRAGAAERYATVLQACLDVSLCNSFTIWGTLDAQSWVPNTFPGEGDATLHEGDYERKPTYCILQRTLVEHEEGASAWEDDASFEECRGILEEAGV</sequence>
<dbReference type="InterPro" id="IPR001000">
    <property type="entry name" value="GH10_dom"/>
</dbReference>
<dbReference type="PROSITE" id="PS51760">
    <property type="entry name" value="GH10_2"/>
    <property type="match status" value="1"/>
</dbReference>